<evidence type="ECO:0000256" key="1">
    <source>
        <dbReference type="ARBA" id="ARBA00004167"/>
    </source>
</evidence>
<dbReference type="Gene3D" id="3.55.50.30">
    <property type="match status" value="1"/>
</dbReference>
<comment type="subcellular location">
    <subcellularLocation>
        <location evidence="1">Membrane</location>
        <topology evidence="1">Single-pass membrane protein</topology>
    </subcellularLocation>
</comment>
<protein>
    <submittedName>
        <fullName evidence="9">TonB family protein</fullName>
    </submittedName>
</protein>
<evidence type="ECO:0000256" key="3">
    <source>
        <dbReference type="ARBA" id="ARBA00022692"/>
    </source>
</evidence>
<dbReference type="Gene3D" id="3.30.1150.10">
    <property type="match status" value="1"/>
</dbReference>
<feature type="signal peptide" evidence="7">
    <location>
        <begin position="1"/>
        <end position="37"/>
    </location>
</feature>
<dbReference type="Pfam" id="PF13103">
    <property type="entry name" value="TonB_2"/>
    <property type="match status" value="1"/>
</dbReference>
<keyword evidence="7" id="KW-0732">Signal</keyword>
<dbReference type="HOGENOM" id="CLU_088938_0_0_5"/>
<dbReference type="InterPro" id="IPR011662">
    <property type="entry name" value="Secretin/TonB_short_N"/>
</dbReference>
<dbReference type="AlphaFoldDB" id="Q07N98"/>
<evidence type="ECO:0000259" key="8">
    <source>
        <dbReference type="SMART" id="SM00965"/>
    </source>
</evidence>
<reference evidence="9" key="1">
    <citation type="submission" date="2006-09" db="EMBL/GenBank/DDBJ databases">
        <title>Complete sequence of Rhodopseudomonas palustris BisA53.</title>
        <authorList>
            <consortium name="US DOE Joint Genome Institute"/>
            <person name="Copeland A."/>
            <person name="Lucas S."/>
            <person name="Lapidus A."/>
            <person name="Barry K."/>
            <person name="Detter J.C."/>
            <person name="Glavina del Rio T."/>
            <person name="Hammon N."/>
            <person name="Israni S."/>
            <person name="Dalin E."/>
            <person name="Tice H."/>
            <person name="Pitluck S."/>
            <person name="Chain P."/>
            <person name="Malfatti S."/>
            <person name="Shin M."/>
            <person name="Vergez L."/>
            <person name="Schmutz J."/>
            <person name="Larimer F."/>
            <person name="Land M."/>
            <person name="Hauser L."/>
            <person name="Pelletier D.A."/>
            <person name="Kyrpides N."/>
            <person name="Kim E."/>
            <person name="Harwood C.S."/>
            <person name="Oda Y."/>
            <person name="Richardson P."/>
        </authorList>
    </citation>
    <scope>NUCLEOTIDE SEQUENCE [LARGE SCALE GENOMIC DNA]</scope>
    <source>
        <strain evidence="9">BisA53</strain>
    </source>
</reference>
<evidence type="ECO:0000256" key="6">
    <source>
        <dbReference type="ARBA" id="ARBA00023237"/>
    </source>
</evidence>
<dbReference type="InterPro" id="IPR006260">
    <property type="entry name" value="TonB/TolA_C"/>
</dbReference>
<evidence type="ECO:0000256" key="5">
    <source>
        <dbReference type="ARBA" id="ARBA00023136"/>
    </source>
</evidence>
<dbReference type="EMBL" id="CP000463">
    <property type="protein sequence ID" value="ABJ06586.1"/>
    <property type="molecule type" value="Genomic_DNA"/>
</dbReference>
<dbReference type="NCBIfam" id="TIGR01352">
    <property type="entry name" value="tonB_Cterm"/>
    <property type="match status" value="1"/>
</dbReference>
<organism evidence="9">
    <name type="scientific">Rhodopseudomonas palustris (strain BisA53)</name>
    <dbReference type="NCBI Taxonomy" id="316055"/>
    <lineage>
        <taxon>Bacteria</taxon>
        <taxon>Pseudomonadati</taxon>
        <taxon>Pseudomonadota</taxon>
        <taxon>Alphaproteobacteria</taxon>
        <taxon>Hyphomicrobiales</taxon>
        <taxon>Nitrobacteraceae</taxon>
        <taxon>Rhodopseudomonas</taxon>
    </lineage>
</organism>
<feature type="domain" description="Secretin/TonB short N-terminal" evidence="8">
    <location>
        <begin position="64"/>
        <end position="115"/>
    </location>
</feature>
<feature type="chain" id="PRO_5004166293" evidence="7">
    <location>
        <begin position="38"/>
        <end position="237"/>
    </location>
</feature>
<keyword evidence="6" id="KW-0998">Cell outer membrane</keyword>
<proteinExistence type="predicted"/>
<name>Q07N98_RHOP5</name>
<dbReference type="STRING" id="316055.RPE_2649"/>
<keyword evidence="4" id="KW-1133">Transmembrane helix</keyword>
<evidence type="ECO:0000256" key="2">
    <source>
        <dbReference type="ARBA" id="ARBA00022448"/>
    </source>
</evidence>
<dbReference type="KEGG" id="rpe:RPE_2649"/>
<dbReference type="OrthoDB" id="8207507at2"/>
<accession>Q07N98</accession>
<gene>
    <name evidence="9" type="ordered locus">RPE_2649</name>
</gene>
<dbReference type="eggNOG" id="COG0810">
    <property type="taxonomic scope" value="Bacteria"/>
</dbReference>
<dbReference type="SMART" id="SM00965">
    <property type="entry name" value="STN"/>
    <property type="match status" value="1"/>
</dbReference>
<keyword evidence="2" id="KW-0813">Transport</keyword>
<evidence type="ECO:0000256" key="7">
    <source>
        <dbReference type="SAM" id="SignalP"/>
    </source>
</evidence>
<sequence length="237" mass="25042">MLDCSRLAEAIFHRIAWRICRAGLLAAAVPLIAPAFAASDPIVFDIPAQSLNTALETYSIATGREVVYHGGLAAGRKSSRLKGSYAAEVALKLLLEGTGMTPRYMADDAFVLVPGAATGKLSLTAETAPAAVSDYYGQIQAGIRDAICAHPRTEPGEYRIVVSFWIGTSGTVSRAELLGSSGDRMRDDAIVRTIRNLSIAKPPPSGFAQPITLMIAPVFRDVMSGCPVSGVPVKLQP</sequence>
<evidence type="ECO:0000313" key="9">
    <source>
        <dbReference type="EMBL" id="ABJ06586.1"/>
    </source>
</evidence>
<keyword evidence="3" id="KW-0812">Transmembrane</keyword>
<keyword evidence="5" id="KW-0472">Membrane</keyword>
<dbReference type="SUPFAM" id="SSF74653">
    <property type="entry name" value="TolA/TonB C-terminal domain"/>
    <property type="match status" value="1"/>
</dbReference>
<dbReference type="eggNOG" id="COG4773">
    <property type="taxonomic scope" value="Bacteria"/>
</dbReference>
<dbReference type="GO" id="GO:0019867">
    <property type="term" value="C:outer membrane"/>
    <property type="evidence" value="ECO:0007669"/>
    <property type="project" value="InterPro"/>
</dbReference>
<evidence type="ECO:0000256" key="4">
    <source>
        <dbReference type="ARBA" id="ARBA00022989"/>
    </source>
</evidence>